<evidence type="ECO:0000313" key="1">
    <source>
        <dbReference type="EMBL" id="MFD2257690.1"/>
    </source>
</evidence>
<gene>
    <name evidence="1" type="ORF">ACFSSA_13485</name>
</gene>
<proteinExistence type="predicted"/>
<dbReference type="Proteomes" id="UP001597375">
    <property type="component" value="Unassembled WGS sequence"/>
</dbReference>
<reference evidence="2" key="1">
    <citation type="journal article" date="2019" name="Int. J. Syst. Evol. Microbiol.">
        <title>The Global Catalogue of Microorganisms (GCM) 10K type strain sequencing project: providing services to taxonomists for standard genome sequencing and annotation.</title>
        <authorList>
            <consortium name="The Broad Institute Genomics Platform"/>
            <consortium name="The Broad Institute Genome Sequencing Center for Infectious Disease"/>
            <person name="Wu L."/>
            <person name="Ma J."/>
        </authorList>
    </citation>
    <scope>NUCLEOTIDE SEQUENCE [LARGE SCALE GENOMIC DNA]</scope>
    <source>
        <strain evidence="2">CGMCC 4.7106</strain>
    </source>
</reference>
<organism evidence="1 2">
    <name type="scientific">Luteolibacter algae</name>
    <dbReference type="NCBI Taxonomy" id="454151"/>
    <lineage>
        <taxon>Bacteria</taxon>
        <taxon>Pseudomonadati</taxon>
        <taxon>Verrucomicrobiota</taxon>
        <taxon>Verrucomicrobiia</taxon>
        <taxon>Verrucomicrobiales</taxon>
        <taxon>Verrucomicrobiaceae</taxon>
        <taxon>Luteolibacter</taxon>
    </lineage>
</organism>
<dbReference type="RefSeq" id="WP_386821028.1">
    <property type="nucleotide sequence ID" value="NZ_JBHUIT010000031.1"/>
</dbReference>
<accession>A0ABW5DAQ9</accession>
<evidence type="ECO:0000313" key="2">
    <source>
        <dbReference type="Proteomes" id="UP001597375"/>
    </source>
</evidence>
<protein>
    <submittedName>
        <fullName evidence="1">Uncharacterized protein</fullName>
    </submittedName>
</protein>
<name>A0ABW5DAQ9_9BACT</name>
<sequence length="295" mass="34534">MPSKHSDLFPAHVFPERKGFPKPDWTAIVRILKVLKVEFFNLLTLRPVTLSPRGMWKIIVDDLRIKSLPALFTTGRGRKELRQYIRENYDFLDSIPDEEIDRRYSAIRNDANTWNLVVRVQRFAQKGPLDPKLEKSVLKQFDAWITDEENEENIWYQEIKSFRLLTPQEIEKPVKTQARSLGVADFRAVAERAGEDLRKRSEEAKNNPVLQDISMRLSQSLVPLDPVHEPKRIALIDAWLADAKNRQSAWYHSIKEFRKQERDAEDEAAYKRLTGRELMRPLDGGDTHLVYRSNE</sequence>
<dbReference type="EMBL" id="JBHUIT010000031">
    <property type="protein sequence ID" value="MFD2257690.1"/>
    <property type="molecule type" value="Genomic_DNA"/>
</dbReference>
<keyword evidence="2" id="KW-1185">Reference proteome</keyword>
<comment type="caution">
    <text evidence="1">The sequence shown here is derived from an EMBL/GenBank/DDBJ whole genome shotgun (WGS) entry which is preliminary data.</text>
</comment>